<evidence type="ECO:0000313" key="3">
    <source>
        <dbReference type="EMBL" id="WEL38162.1"/>
    </source>
</evidence>
<sequence length="266" mass="30209">MNVNINVLQLDLTDKHTKERKVKLDCWDIIQICAAPISIVLPIITYLLLEEDTIRYNTLPHLAIVLPPFLYSGIQYFVLFNNNRKEECESLSTLKSALAFLLNTLLLLFSIISFLSIIALLTDEWDKDSEIFFSIVLPPLLASTYLLSTSCSLAQSNFHYTTANTVDILLDLLILLSITAPFIACTVFNIGKNAWMLYFTIILAILTLIRSWKEKYFPSAKYDSPTRLWRVAIPVIILVIAIIAYGFMAILSLLILHNELPSLFES</sequence>
<gene>
    <name evidence="3" type="ORF">PFJ87_03g00180</name>
    <name evidence="4" type="ORF">PFJ87_03g01780</name>
</gene>
<evidence type="ECO:0000313" key="5">
    <source>
        <dbReference type="Proteomes" id="UP001217963"/>
    </source>
</evidence>
<dbReference type="InterPro" id="IPR019081">
    <property type="entry name" value="UPF0328"/>
</dbReference>
<reference evidence="4 5" key="1">
    <citation type="submission" date="2023-02" db="EMBL/GenBank/DDBJ databases">
        <title>Encephalitozoon hellem ATCC 50451 complete genome.</title>
        <authorList>
            <person name="Mascarenhas dos Santos A.C."/>
            <person name="Julian A.T."/>
            <person name="Pombert J.-F."/>
        </authorList>
    </citation>
    <scope>NUCLEOTIDE SEQUENCE [LARGE SCALE GENOMIC DNA]</scope>
    <source>
        <strain evidence="4 5">ATCC 50451</strain>
    </source>
</reference>
<dbReference type="EMBL" id="CP119064">
    <property type="protein sequence ID" value="WEL38318.1"/>
    <property type="molecule type" value="Genomic_DNA"/>
</dbReference>
<name>A0ABY8CHJ2_ENCHE</name>
<feature type="transmembrane region" description="Helical" evidence="2">
    <location>
        <begin position="195"/>
        <end position="212"/>
    </location>
</feature>
<dbReference type="Pfam" id="PF09591">
    <property type="entry name" value="DUF2463"/>
    <property type="match status" value="1"/>
</dbReference>
<proteinExistence type="inferred from homology"/>
<feature type="transmembrane region" description="Helical" evidence="2">
    <location>
        <begin position="232"/>
        <end position="256"/>
    </location>
</feature>
<comment type="similarity">
    <text evidence="1">Belongs to the UPF0328 family.</text>
</comment>
<keyword evidence="2" id="KW-0812">Transmembrane</keyword>
<accession>A0ABY8CHJ2</accession>
<evidence type="ECO:0000313" key="4">
    <source>
        <dbReference type="EMBL" id="WEL38318.1"/>
    </source>
</evidence>
<feature type="transmembrane region" description="Helical" evidence="2">
    <location>
        <begin position="61"/>
        <end position="78"/>
    </location>
</feature>
<keyword evidence="2" id="KW-1133">Transmembrane helix</keyword>
<evidence type="ECO:0000256" key="2">
    <source>
        <dbReference type="SAM" id="Phobius"/>
    </source>
</evidence>
<feature type="transmembrane region" description="Helical" evidence="2">
    <location>
        <begin position="29"/>
        <end position="49"/>
    </location>
</feature>
<keyword evidence="5" id="KW-1185">Reference proteome</keyword>
<feature type="transmembrane region" description="Helical" evidence="2">
    <location>
        <begin position="98"/>
        <end position="119"/>
    </location>
</feature>
<organism evidence="4 5">
    <name type="scientific">Encephalitozoon hellem</name>
    <name type="common">Microsporidian parasite</name>
    <dbReference type="NCBI Taxonomy" id="27973"/>
    <lineage>
        <taxon>Eukaryota</taxon>
        <taxon>Fungi</taxon>
        <taxon>Fungi incertae sedis</taxon>
        <taxon>Microsporidia</taxon>
        <taxon>Unikaryonidae</taxon>
        <taxon>Encephalitozoon</taxon>
    </lineage>
</organism>
<feature type="transmembrane region" description="Helical" evidence="2">
    <location>
        <begin position="131"/>
        <end position="148"/>
    </location>
</feature>
<keyword evidence="2" id="KW-0472">Membrane</keyword>
<protein>
    <submittedName>
        <fullName evidence="4">DUF2463 domain-containing protein</fullName>
    </submittedName>
</protein>
<evidence type="ECO:0000256" key="1">
    <source>
        <dbReference type="ARBA" id="ARBA00010346"/>
    </source>
</evidence>
<feature type="transmembrane region" description="Helical" evidence="2">
    <location>
        <begin position="168"/>
        <end position="188"/>
    </location>
</feature>
<dbReference type="Proteomes" id="UP001217963">
    <property type="component" value="Chromosome III"/>
</dbReference>
<dbReference type="EMBL" id="CP119064">
    <property type="protein sequence ID" value="WEL38162.1"/>
    <property type="molecule type" value="Genomic_DNA"/>
</dbReference>